<protein>
    <submittedName>
        <fullName evidence="1">Uncharacterized protein</fullName>
    </submittedName>
</protein>
<reference evidence="2" key="1">
    <citation type="submission" date="2016-10" db="EMBL/GenBank/DDBJ databases">
        <authorList>
            <person name="Varghese N."/>
            <person name="Submissions S."/>
        </authorList>
    </citation>
    <scope>NUCLEOTIDE SEQUENCE [LARGE SCALE GENOMIC DNA]</scope>
    <source>
        <strain evidence="2">S6-262</strain>
    </source>
</reference>
<keyword evidence="2" id="KW-1185">Reference proteome</keyword>
<gene>
    <name evidence="1" type="ORF">SAMN05192583_3162</name>
</gene>
<evidence type="ECO:0000313" key="1">
    <source>
        <dbReference type="EMBL" id="SEN61785.1"/>
    </source>
</evidence>
<accession>A0A1H8I0W3</accession>
<dbReference type="AlphaFoldDB" id="A0A1H8I0W3"/>
<sequence>MLNGLWRKPARLWRGQKEAAHVGTSSELVSEGSLEDMIRVAAQASPAEKPFLLIACDALEQPLSWPQFETLRKAPEFPIDI</sequence>
<proteinExistence type="predicted"/>
<dbReference type="Proteomes" id="UP000199206">
    <property type="component" value="Unassembled WGS sequence"/>
</dbReference>
<name>A0A1H8I0W3_9SPHN</name>
<evidence type="ECO:0000313" key="2">
    <source>
        <dbReference type="Proteomes" id="UP000199206"/>
    </source>
</evidence>
<dbReference type="EMBL" id="FOCF01000009">
    <property type="protein sequence ID" value="SEN61785.1"/>
    <property type="molecule type" value="Genomic_DNA"/>
</dbReference>
<organism evidence="1 2">
    <name type="scientific">Sphingomonas gellani</name>
    <dbReference type="NCBI Taxonomy" id="1166340"/>
    <lineage>
        <taxon>Bacteria</taxon>
        <taxon>Pseudomonadati</taxon>
        <taxon>Pseudomonadota</taxon>
        <taxon>Alphaproteobacteria</taxon>
        <taxon>Sphingomonadales</taxon>
        <taxon>Sphingomonadaceae</taxon>
        <taxon>Sphingomonas</taxon>
    </lineage>
</organism>